<reference evidence="1 2" key="1">
    <citation type="submission" date="2016-05" db="EMBL/GenBank/DDBJ databases">
        <title>Single-cell genome of chain-forming Candidatus Thiomargarita nelsonii and comparison to other large sulfur-oxidizing bacteria.</title>
        <authorList>
            <person name="Winkel M."/>
            <person name="Salman V."/>
            <person name="Woyke T."/>
            <person name="Schulz-Vogt H."/>
            <person name="Richter M."/>
            <person name="Flood B."/>
            <person name="Bailey J."/>
            <person name="Amann R."/>
            <person name="Mussmann M."/>
        </authorList>
    </citation>
    <scope>NUCLEOTIDE SEQUENCE [LARGE SCALE GENOMIC DNA]</scope>
    <source>
        <strain evidence="1 2">THI036</strain>
    </source>
</reference>
<sequence length="129" mass="14598">MPHYHPPFDITPDILHLVEEIGEALGRWSALKMADSPQLRRNNRIRTIQASLEIENNTLSLEQITALLDGKRVLGAPREIQEVRNAFAAYDQINQWQADSGEHFLEAHAVLMAGLANLLNRDISRHAQL</sequence>
<dbReference type="PATRIC" id="fig|1003181.4.peg.2290"/>
<evidence type="ECO:0000313" key="1">
    <source>
        <dbReference type="EMBL" id="OAD22547.1"/>
    </source>
</evidence>
<keyword evidence="2" id="KW-1185">Reference proteome</keyword>
<name>A0A176S3N5_9GAMM</name>
<evidence type="ECO:0000313" key="2">
    <source>
        <dbReference type="Proteomes" id="UP000076962"/>
    </source>
</evidence>
<dbReference type="EMBL" id="LUTY01000879">
    <property type="protein sequence ID" value="OAD22547.1"/>
    <property type="molecule type" value="Genomic_DNA"/>
</dbReference>
<comment type="caution">
    <text evidence="1">The sequence shown here is derived from an EMBL/GenBank/DDBJ whole genome shotgun (WGS) entry which is preliminary data.</text>
</comment>
<dbReference type="Proteomes" id="UP000076962">
    <property type="component" value="Unassembled WGS sequence"/>
</dbReference>
<dbReference type="InterPro" id="IPR036597">
    <property type="entry name" value="Fido-like_dom_sf"/>
</dbReference>
<organism evidence="1 2">
    <name type="scientific">Candidatus Thiomargarita nelsonii</name>
    <dbReference type="NCBI Taxonomy" id="1003181"/>
    <lineage>
        <taxon>Bacteria</taxon>
        <taxon>Pseudomonadati</taxon>
        <taxon>Pseudomonadota</taxon>
        <taxon>Gammaproteobacteria</taxon>
        <taxon>Thiotrichales</taxon>
        <taxon>Thiotrichaceae</taxon>
        <taxon>Thiomargarita</taxon>
    </lineage>
</organism>
<accession>A0A176S3N5</accession>
<gene>
    <name evidence="1" type="ORF">THIOM_001644</name>
</gene>
<protein>
    <submittedName>
        <fullName evidence="1">Filamentation induced by cAMP protein Fic</fullName>
    </submittedName>
</protein>
<dbReference type="Gene3D" id="1.10.3290.10">
    <property type="entry name" value="Fido-like domain"/>
    <property type="match status" value="1"/>
</dbReference>
<proteinExistence type="predicted"/>
<dbReference type="AlphaFoldDB" id="A0A176S3N5"/>